<accession>A0ACB8DP55</accession>
<organism evidence="1 2">
    <name type="scientific">Dermacentor silvarum</name>
    <name type="common">Tick</name>
    <dbReference type="NCBI Taxonomy" id="543639"/>
    <lineage>
        <taxon>Eukaryota</taxon>
        <taxon>Metazoa</taxon>
        <taxon>Ecdysozoa</taxon>
        <taxon>Arthropoda</taxon>
        <taxon>Chelicerata</taxon>
        <taxon>Arachnida</taxon>
        <taxon>Acari</taxon>
        <taxon>Parasitiformes</taxon>
        <taxon>Ixodida</taxon>
        <taxon>Ixodoidea</taxon>
        <taxon>Ixodidae</taxon>
        <taxon>Rhipicephalinae</taxon>
        <taxon>Dermacentor</taxon>
    </lineage>
</organism>
<evidence type="ECO:0000313" key="1">
    <source>
        <dbReference type="EMBL" id="KAH7974146.1"/>
    </source>
</evidence>
<dbReference type="Proteomes" id="UP000821865">
    <property type="component" value="Chromosome 10"/>
</dbReference>
<dbReference type="EMBL" id="CM023479">
    <property type="protein sequence ID" value="KAH7974146.1"/>
    <property type="molecule type" value="Genomic_DNA"/>
</dbReference>
<reference evidence="1" key="1">
    <citation type="submission" date="2020-05" db="EMBL/GenBank/DDBJ databases">
        <title>Large-scale comparative analyses of tick genomes elucidate their genetic diversity and vector capacities.</title>
        <authorList>
            <person name="Jia N."/>
            <person name="Wang J."/>
            <person name="Shi W."/>
            <person name="Du L."/>
            <person name="Sun Y."/>
            <person name="Zhan W."/>
            <person name="Jiang J."/>
            <person name="Wang Q."/>
            <person name="Zhang B."/>
            <person name="Ji P."/>
            <person name="Sakyi L.B."/>
            <person name="Cui X."/>
            <person name="Yuan T."/>
            <person name="Jiang B."/>
            <person name="Yang W."/>
            <person name="Lam T.T.-Y."/>
            <person name="Chang Q."/>
            <person name="Ding S."/>
            <person name="Wang X."/>
            <person name="Zhu J."/>
            <person name="Ruan X."/>
            <person name="Zhao L."/>
            <person name="Wei J."/>
            <person name="Que T."/>
            <person name="Du C."/>
            <person name="Cheng J."/>
            <person name="Dai P."/>
            <person name="Han X."/>
            <person name="Huang E."/>
            <person name="Gao Y."/>
            <person name="Liu J."/>
            <person name="Shao H."/>
            <person name="Ye R."/>
            <person name="Li L."/>
            <person name="Wei W."/>
            <person name="Wang X."/>
            <person name="Wang C."/>
            <person name="Yang T."/>
            <person name="Huo Q."/>
            <person name="Li W."/>
            <person name="Guo W."/>
            <person name="Chen H."/>
            <person name="Zhou L."/>
            <person name="Ni X."/>
            <person name="Tian J."/>
            <person name="Zhou Y."/>
            <person name="Sheng Y."/>
            <person name="Liu T."/>
            <person name="Pan Y."/>
            <person name="Xia L."/>
            <person name="Li J."/>
            <person name="Zhao F."/>
            <person name="Cao W."/>
        </authorList>
    </citation>
    <scope>NUCLEOTIDE SEQUENCE</scope>
    <source>
        <strain evidence="1">Dsil-2018</strain>
    </source>
</reference>
<gene>
    <name evidence="1" type="ORF">HPB49_010548</name>
</gene>
<comment type="caution">
    <text evidence="1">The sequence shown here is derived from an EMBL/GenBank/DDBJ whole genome shotgun (WGS) entry which is preliminary data.</text>
</comment>
<keyword evidence="2" id="KW-1185">Reference proteome</keyword>
<evidence type="ECO:0000313" key="2">
    <source>
        <dbReference type="Proteomes" id="UP000821865"/>
    </source>
</evidence>
<proteinExistence type="predicted"/>
<protein>
    <submittedName>
        <fullName evidence="1">Uncharacterized protein</fullName>
    </submittedName>
</protein>
<name>A0ACB8DP55_DERSI</name>
<sequence length="118" mass="13432">MLLERCQQGKTQNNESLHSLIWALALKERHASLFSIEAAVAEAVTKFNAGFRRTSASILQELWMNLGQKCMQHMEEKDRCRPAASEHKRASAENVQCLFKKLHRGANAQTDDYAPRAY</sequence>